<dbReference type="PANTHER" id="PTHR46685">
    <property type="entry name" value="28S RIBOSOMAL PROTEIN S15, MITOCHONDRIAL"/>
    <property type="match status" value="1"/>
</dbReference>
<dbReference type="Proteomes" id="UP000663854">
    <property type="component" value="Unassembled WGS sequence"/>
</dbReference>
<dbReference type="GO" id="GO:0003735">
    <property type="term" value="F:structural constituent of ribosome"/>
    <property type="evidence" value="ECO:0007669"/>
    <property type="project" value="TreeGrafter"/>
</dbReference>
<evidence type="ECO:0000256" key="6">
    <source>
        <dbReference type="ARBA" id="ARBA00023274"/>
    </source>
</evidence>
<dbReference type="GO" id="GO:0005763">
    <property type="term" value="C:mitochondrial small ribosomal subunit"/>
    <property type="evidence" value="ECO:0007669"/>
    <property type="project" value="TreeGrafter"/>
</dbReference>
<dbReference type="EMBL" id="CAJNOH010000030">
    <property type="protein sequence ID" value="CAF0782821.1"/>
    <property type="molecule type" value="Genomic_DNA"/>
</dbReference>
<dbReference type="GO" id="GO:0003723">
    <property type="term" value="F:RNA binding"/>
    <property type="evidence" value="ECO:0007669"/>
    <property type="project" value="TreeGrafter"/>
</dbReference>
<dbReference type="EMBL" id="CAJNOL010000036">
    <property type="protein sequence ID" value="CAF0772810.1"/>
    <property type="molecule type" value="Genomic_DNA"/>
</dbReference>
<comment type="caution">
    <text evidence="10">The sequence shown here is derived from an EMBL/GenBank/DDBJ whole genome shotgun (WGS) entry which is preliminary data.</text>
</comment>
<dbReference type="AlphaFoldDB" id="A0A813QT28"/>
<proteinExistence type="inferred from homology"/>
<evidence type="ECO:0000256" key="2">
    <source>
        <dbReference type="ARBA" id="ARBA00008434"/>
    </source>
</evidence>
<keyword evidence="12" id="KW-1185">Reference proteome</keyword>
<evidence type="ECO:0000256" key="7">
    <source>
        <dbReference type="ARBA" id="ARBA00035249"/>
    </source>
</evidence>
<name>A0A813QT28_9BILA</name>
<keyword evidence="9" id="KW-0175">Coiled coil</keyword>
<dbReference type="InterPro" id="IPR009068">
    <property type="entry name" value="uS15_NS1_RNA-bd_sf"/>
</dbReference>
<keyword evidence="6" id="KW-0687">Ribonucleoprotein</keyword>
<dbReference type="Gene3D" id="1.10.287.10">
    <property type="entry name" value="S15/NS1, RNA-binding"/>
    <property type="match status" value="1"/>
</dbReference>
<dbReference type="SUPFAM" id="SSF47060">
    <property type="entry name" value="S15/NS1 RNA-binding domain"/>
    <property type="match status" value="1"/>
</dbReference>
<evidence type="ECO:0000313" key="10">
    <source>
        <dbReference type="EMBL" id="CAF0772810.1"/>
    </source>
</evidence>
<accession>A0A813QT28</accession>
<evidence type="ECO:0000313" key="11">
    <source>
        <dbReference type="EMBL" id="CAF0782821.1"/>
    </source>
</evidence>
<evidence type="ECO:0000256" key="3">
    <source>
        <dbReference type="ARBA" id="ARBA00022946"/>
    </source>
</evidence>
<feature type="coiled-coil region" evidence="9">
    <location>
        <begin position="244"/>
        <end position="271"/>
    </location>
</feature>
<protein>
    <recommendedName>
        <fullName evidence="7">Small ribosomal subunit protein uS15m</fullName>
    </recommendedName>
    <alternativeName>
        <fullName evidence="8">28S ribosomal protein S15, mitochondrial</fullName>
    </alternativeName>
</protein>
<evidence type="ECO:0000313" key="12">
    <source>
        <dbReference type="Proteomes" id="UP000663870"/>
    </source>
</evidence>
<evidence type="ECO:0000256" key="8">
    <source>
        <dbReference type="ARBA" id="ARBA00035528"/>
    </source>
</evidence>
<evidence type="ECO:0000256" key="5">
    <source>
        <dbReference type="ARBA" id="ARBA00023128"/>
    </source>
</evidence>
<sequence>MLTVITKQIVPSLIFQSLGKNQTNLIHRILWIRSASKIPPGIVGKYKRVLPAHMYKPRPQWETGDIDPYPNFDLSKILRPGFENSEELKTADDVVKHAFTLEYATRAEIQQYYSDYLVKVVQRHPLDQSSYEVLIAKLTARIRMHIKYGDIDPRRISRRNVVSKLQMMRNFLLNKLMHADYDVYEWVKKVLRIEHTPENPFITQVHHNDRESERMRFQQQAHDAVQVKKNELKLRFATEKEKFAAEQESLLNEIQRDLQDLRLQIAKHNEIRRQRTRTIVE</sequence>
<comment type="subcellular location">
    <subcellularLocation>
        <location evidence="1">Mitochondrion</location>
    </subcellularLocation>
</comment>
<keyword evidence="4" id="KW-0689">Ribosomal protein</keyword>
<dbReference type="Proteomes" id="UP000663870">
    <property type="component" value="Unassembled WGS sequence"/>
</dbReference>
<keyword evidence="5" id="KW-0496">Mitochondrion</keyword>
<reference evidence="10" key="1">
    <citation type="submission" date="2021-02" db="EMBL/GenBank/DDBJ databases">
        <authorList>
            <person name="Nowell W R."/>
        </authorList>
    </citation>
    <scope>NUCLEOTIDE SEQUENCE</scope>
</reference>
<organism evidence="10 12">
    <name type="scientific">Rotaria sordida</name>
    <dbReference type="NCBI Taxonomy" id="392033"/>
    <lineage>
        <taxon>Eukaryota</taxon>
        <taxon>Metazoa</taxon>
        <taxon>Spiralia</taxon>
        <taxon>Gnathifera</taxon>
        <taxon>Rotifera</taxon>
        <taxon>Eurotatoria</taxon>
        <taxon>Bdelloidea</taxon>
        <taxon>Philodinida</taxon>
        <taxon>Philodinidae</taxon>
        <taxon>Rotaria</taxon>
    </lineage>
</organism>
<gene>
    <name evidence="10" type="ORF">JXQ802_LOCUS2805</name>
    <name evidence="11" type="ORF">PYM288_LOCUS3710</name>
</gene>
<dbReference type="InterPro" id="IPR052137">
    <property type="entry name" value="uS15_ribosomal"/>
</dbReference>
<comment type="similarity">
    <text evidence="2">Belongs to the universal ribosomal protein uS15 family.</text>
</comment>
<evidence type="ECO:0000256" key="1">
    <source>
        <dbReference type="ARBA" id="ARBA00004173"/>
    </source>
</evidence>
<evidence type="ECO:0000256" key="9">
    <source>
        <dbReference type="SAM" id="Coils"/>
    </source>
</evidence>
<dbReference type="GO" id="GO:0032543">
    <property type="term" value="P:mitochondrial translation"/>
    <property type="evidence" value="ECO:0007669"/>
    <property type="project" value="TreeGrafter"/>
</dbReference>
<dbReference type="PANTHER" id="PTHR46685:SF1">
    <property type="entry name" value="SMALL RIBOSOMAL SUBUNIT PROTEIN US15M"/>
    <property type="match status" value="1"/>
</dbReference>
<keyword evidence="3" id="KW-0809">Transit peptide</keyword>
<evidence type="ECO:0000256" key="4">
    <source>
        <dbReference type="ARBA" id="ARBA00022980"/>
    </source>
</evidence>